<evidence type="ECO:0000256" key="8">
    <source>
        <dbReference type="ARBA" id="ARBA00023136"/>
    </source>
</evidence>
<evidence type="ECO:0000256" key="7">
    <source>
        <dbReference type="ARBA" id="ARBA00023134"/>
    </source>
</evidence>
<evidence type="ECO:0000256" key="6">
    <source>
        <dbReference type="ARBA" id="ARBA00022989"/>
    </source>
</evidence>
<evidence type="ECO:0000256" key="12">
    <source>
        <dbReference type="ARBA" id="ARBA00023293"/>
    </source>
</evidence>
<dbReference type="InterPro" id="IPR000719">
    <property type="entry name" value="Prot_kinase_dom"/>
</dbReference>
<evidence type="ECO:0000256" key="10">
    <source>
        <dbReference type="ARBA" id="ARBA00023180"/>
    </source>
</evidence>
<keyword evidence="6" id="KW-1133">Transmembrane helix</keyword>
<feature type="domain" description="Protein kinase" evidence="16">
    <location>
        <begin position="1"/>
        <end position="190"/>
    </location>
</feature>
<dbReference type="InterPro" id="IPR029787">
    <property type="entry name" value="Nucleotide_cyclase"/>
</dbReference>
<dbReference type="GO" id="GO:0001653">
    <property type="term" value="F:peptide receptor activity"/>
    <property type="evidence" value="ECO:0007669"/>
    <property type="project" value="TreeGrafter"/>
</dbReference>
<dbReference type="SMART" id="SM00219">
    <property type="entry name" value="TyrKc"/>
    <property type="match status" value="1"/>
</dbReference>
<feature type="domain" description="Guanylate cyclase" evidence="17">
    <location>
        <begin position="260"/>
        <end position="390"/>
    </location>
</feature>
<dbReference type="Gene3D" id="3.30.70.1230">
    <property type="entry name" value="Nucleotide cyclase"/>
    <property type="match status" value="1"/>
</dbReference>
<keyword evidence="7" id="KW-0342">GTP-binding</keyword>
<dbReference type="GO" id="GO:0035556">
    <property type="term" value="P:intracellular signal transduction"/>
    <property type="evidence" value="ECO:0007669"/>
    <property type="project" value="InterPro"/>
</dbReference>
<dbReference type="PANTHER" id="PTHR11920">
    <property type="entry name" value="GUANYLYL CYCLASE"/>
    <property type="match status" value="1"/>
</dbReference>
<name>A0AAV2HE81_LYMST</name>
<keyword evidence="4" id="KW-0732">Signal</keyword>
<gene>
    <name evidence="18" type="ORF">GSLYS_00006296001</name>
</gene>
<reference evidence="18 19" key="1">
    <citation type="submission" date="2024-04" db="EMBL/GenBank/DDBJ databases">
        <authorList>
            <consortium name="Genoscope - CEA"/>
            <person name="William W."/>
        </authorList>
    </citation>
    <scope>NUCLEOTIDE SEQUENCE [LARGE SCALE GENOMIC DNA]</scope>
</reference>
<dbReference type="GO" id="GO:0004383">
    <property type="term" value="F:guanylate cyclase activity"/>
    <property type="evidence" value="ECO:0007669"/>
    <property type="project" value="UniProtKB-EC"/>
</dbReference>
<dbReference type="InterPro" id="IPR011009">
    <property type="entry name" value="Kinase-like_dom_sf"/>
</dbReference>
<keyword evidence="3" id="KW-0812">Transmembrane</keyword>
<sequence length="428" mass="48279">LQDLLGNADVTLDTQFKFSLCTDIINGLCYIHESPVKYHGRLNSEVCLIDNRFSVKLTDLGLPTLYSSFNVDVTSQEFKHECMWKAPEVLRGGRFMAETKEADIYSYALILQEVITKDSPYSVESVYLTTDEIIQKVQAGGNPPFRPSTELPINMSGMQSLIESCWAEDPRHRPTCQSIKASIKKIASSLGETGSLLDNLMRRMEMYANNLEKMVDEKTRELREEKKKSEELLYQILPRSVADRLKAGLRVEPQAYECVTIYFSDIVGFTQLSAKSSPMEVVDLLNDLYSCFDATIEEYDVYKVETIGDAYMVVSGLPQKNGNLHVVNIAKMAISVLENISEFKIRHLPRERLQIRIGLHSGPVCAGVVGLKMPRYCLFGDTVNTASRMESNGRAMMIHISPSCKKLLEQFGTFHIQPRGRISIKVIC</sequence>
<comment type="caution">
    <text evidence="18">The sequence shown here is derived from an EMBL/GenBank/DDBJ whole genome shotgun (WGS) entry which is preliminary data.</text>
</comment>
<protein>
    <recommendedName>
        <fullName evidence="2 14">Guanylate cyclase</fullName>
        <ecNumber evidence="2 14">4.6.1.2</ecNumber>
    </recommendedName>
</protein>
<dbReference type="Gene3D" id="1.10.510.10">
    <property type="entry name" value="Transferase(Phosphotransferase) domain 1"/>
    <property type="match status" value="1"/>
</dbReference>
<evidence type="ECO:0000256" key="9">
    <source>
        <dbReference type="ARBA" id="ARBA00023170"/>
    </source>
</evidence>
<evidence type="ECO:0000256" key="15">
    <source>
        <dbReference type="SAM" id="Coils"/>
    </source>
</evidence>
<dbReference type="GO" id="GO:0005886">
    <property type="term" value="C:plasma membrane"/>
    <property type="evidence" value="ECO:0007669"/>
    <property type="project" value="TreeGrafter"/>
</dbReference>
<keyword evidence="19" id="KW-1185">Reference proteome</keyword>
<dbReference type="PROSITE" id="PS00452">
    <property type="entry name" value="GUANYLATE_CYCLASE_1"/>
    <property type="match status" value="1"/>
</dbReference>
<dbReference type="AlphaFoldDB" id="A0AAV2HE81"/>
<comment type="catalytic activity">
    <reaction evidence="14">
        <text>GTP = 3',5'-cyclic GMP + diphosphate</text>
        <dbReference type="Rhea" id="RHEA:13665"/>
        <dbReference type="ChEBI" id="CHEBI:33019"/>
        <dbReference type="ChEBI" id="CHEBI:37565"/>
        <dbReference type="ChEBI" id="CHEBI:57746"/>
        <dbReference type="EC" id="4.6.1.2"/>
    </reaction>
</comment>
<dbReference type="GO" id="GO:0004016">
    <property type="term" value="F:adenylate cyclase activity"/>
    <property type="evidence" value="ECO:0007669"/>
    <property type="project" value="TreeGrafter"/>
</dbReference>
<comment type="similarity">
    <text evidence="13">Belongs to the adenylyl cyclase class-4/guanylyl cyclase family.</text>
</comment>
<evidence type="ECO:0000313" key="19">
    <source>
        <dbReference type="Proteomes" id="UP001497497"/>
    </source>
</evidence>
<dbReference type="PROSITE" id="PS50125">
    <property type="entry name" value="GUANYLATE_CYCLASE_2"/>
    <property type="match status" value="1"/>
</dbReference>
<dbReference type="SUPFAM" id="SSF56112">
    <property type="entry name" value="Protein kinase-like (PK-like)"/>
    <property type="match status" value="1"/>
</dbReference>
<evidence type="ECO:0000256" key="3">
    <source>
        <dbReference type="ARBA" id="ARBA00022692"/>
    </source>
</evidence>
<dbReference type="Proteomes" id="UP001497497">
    <property type="component" value="Unassembled WGS sequence"/>
</dbReference>
<dbReference type="Pfam" id="PF07714">
    <property type="entry name" value="PK_Tyr_Ser-Thr"/>
    <property type="match status" value="1"/>
</dbReference>
<dbReference type="GO" id="GO:0005524">
    <property type="term" value="F:ATP binding"/>
    <property type="evidence" value="ECO:0007669"/>
    <property type="project" value="InterPro"/>
</dbReference>
<evidence type="ECO:0000256" key="1">
    <source>
        <dbReference type="ARBA" id="ARBA00004479"/>
    </source>
</evidence>
<dbReference type="Gene3D" id="6.10.250.780">
    <property type="match status" value="1"/>
</dbReference>
<dbReference type="InterPro" id="IPR020635">
    <property type="entry name" value="Tyr_kinase_cat_dom"/>
</dbReference>
<dbReference type="InterPro" id="IPR011645">
    <property type="entry name" value="HNOB_dom_associated"/>
</dbReference>
<evidence type="ECO:0000259" key="16">
    <source>
        <dbReference type="PROSITE" id="PS50011"/>
    </source>
</evidence>
<keyword evidence="11 13" id="KW-0456">Lyase</keyword>
<keyword evidence="5" id="KW-0547">Nucleotide-binding</keyword>
<dbReference type="GO" id="GO:0004713">
    <property type="term" value="F:protein tyrosine kinase activity"/>
    <property type="evidence" value="ECO:0007669"/>
    <property type="project" value="InterPro"/>
</dbReference>
<keyword evidence="10" id="KW-0325">Glycoprotein</keyword>
<dbReference type="SUPFAM" id="SSF55073">
    <property type="entry name" value="Nucleotide cyclase"/>
    <property type="match status" value="1"/>
</dbReference>
<dbReference type="EMBL" id="CAXITT010000110">
    <property type="protein sequence ID" value="CAL1532217.1"/>
    <property type="molecule type" value="Genomic_DNA"/>
</dbReference>
<dbReference type="SMART" id="SM00044">
    <property type="entry name" value="CYCc"/>
    <property type="match status" value="1"/>
</dbReference>
<dbReference type="InterPro" id="IPR050401">
    <property type="entry name" value="Cyclic_nucleotide_synthase"/>
</dbReference>
<keyword evidence="15" id="KW-0175">Coiled coil</keyword>
<evidence type="ECO:0000259" key="17">
    <source>
        <dbReference type="PROSITE" id="PS50125"/>
    </source>
</evidence>
<dbReference type="CDD" id="cd07302">
    <property type="entry name" value="CHD"/>
    <property type="match status" value="1"/>
</dbReference>
<evidence type="ECO:0000256" key="13">
    <source>
        <dbReference type="RuleBase" id="RU000405"/>
    </source>
</evidence>
<dbReference type="InterPro" id="IPR001245">
    <property type="entry name" value="Ser-Thr/Tyr_kinase_cat_dom"/>
</dbReference>
<comment type="subcellular location">
    <subcellularLocation>
        <location evidence="1">Membrane</location>
        <topology evidence="1">Single-pass type I membrane protein</topology>
    </subcellularLocation>
</comment>
<keyword evidence="8" id="KW-0472">Membrane</keyword>
<dbReference type="GO" id="GO:0005525">
    <property type="term" value="F:GTP binding"/>
    <property type="evidence" value="ECO:0007669"/>
    <property type="project" value="UniProtKB-KW"/>
</dbReference>
<dbReference type="PROSITE" id="PS50011">
    <property type="entry name" value="PROTEIN_KINASE_DOM"/>
    <property type="match status" value="1"/>
</dbReference>
<proteinExistence type="inferred from homology"/>
<evidence type="ECO:0000256" key="2">
    <source>
        <dbReference type="ARBA" id="ARBA00012202"/>
    </source>
</evidence>
<evidence type="ECO:0000256" key="5">
    <source>
        <dbReference type="ARBA" id="ARBA00022741"/>
    </source>
</evidence>
<evidence type="ECO:0000313" key="18">
    <source>
        <dbReference type="EMBL" id="CAL1532217.1"/>
    </source>
</evidence>
<dbReference type="Pfam" id="PF07701">
    <property type="entry name" value="HNOBA"/>
    <property type="match status" value="1"/>
</dbReference>
<dbReference type="PANTHER" id="PTHR11920:SF335">
    <property type="entry name" value="GUANYLATE CYCLASE"/>
    <property type="match status" value="1"/>
</dbReference>
<keyword evidence="9" id="KW-0675">Receptor</keyword>
<dbReference type="Pfam" id="PF00211">
    <property type="entry name" value="Guanylate_cyc"/>
    <property type="match status" value="1"/>
</dbReference>
<feature type="coiled-coil region" evidence="15">
    <location>
        <begin position="197"/>
        <end position="235"/>
    </location>
</feature>
<organism evidence="18 19">
    <name type="scientific">Lymnaea stagnalis</name>
    <name type="common">Great pond snail</name>
    <name type="synonym">Helix stagnalis</name>
    <dbReference type="NCBI Taxonomy" id="6523"/>
    <lineage>
        <taxon>Eukaryota</taxon>
        <taxon>Metazoa</taxon>
        <taxon>Spiralia</taxon>
        <taxon>Lophotrochozoa</taxon>
        <taxon>Mollusca</taxon>
        <taxon>Gastropoda</taxon>
        <taxon>Heterobranchia</taxon>
        <taxon>Euthyneura</taxon>
        <taxon>Panpulmonata</taxon>
        <taxon>Hygrophila</taxon>
        <taxon>Lymnaeoidea</taxon>
        <taxon>Lymnaeidae</taxon>
        <taxon>Lymnaea</taxon>
    </lineage>
</organism>
<dbReference type="FunFam" id="3.30.70.1230:FF:000004">
    <property type="entry name" value="Guanylate cyclase"/>
    <property type="match status" value="1"/>
</dbReference>
<keyword evidence="12 14" id="KW-0141">cGMP biosynthesis</keyword>
<accession>A0AAV2HE81</accession>
<dbReference type="GO" id="GO:0007168">
    <property type="term" value="P:receptor guanylyl cyclase signaling pathway"/>
    <property type="evidence" value="ECO:0007669"/>
    <property type="project" value="TreeGrafter"/>
</dbReference>
<dbReference type="InterPro" id="IPR018297">
    <property type="entry name" value="A/G_cyclase_CS"/>
</dbReference>
<dbReference type="EC" id="4.6.1.2" evidence="2 14"/>
<evidence type="ECO:0000256" key="14">
    <source>
        <dbReference type="RuleBase" id="RU003431"/>
    </source>
</evidence>
<feature type="non-terminal residue" evidence="18">
    <location>
        <position position="1"/>
    </location>
</feature>
<evidence type="ECO:0000256" key="4">
    <source>
        <dbReference type="ARBA" id="ARBA00022729"/>
    </source>
</evidence>
<evidence type="ECO:0000256" key="11">
    <source>
        <dbReference type="ARBA" id="ARBA00023239"/>
    </source>
</evidence>
<dbReference type="InterPro" id="IPR001054">
    <property type="entry name" value="A/G_cyclase"/>
</dbReference>